<reference evidence="2 3" key="2">
    <citation type="journal article" date="2012" name="BMC Genomics">
        <title>The genome of Pelobacter carbinolicus reveals surprising metabolic capabilities and physiological features.</title>
        <authorList>
            <person name="Aklujkar M."/>
            <person name="Haveman S.A."/>
            <person name="Didonato R.Jr."/>
            <person name="Chertkov O."/>
            <person name="Han C.S."/>
            <person name="Land M.L."/>
            <person name="Brown P."/>
            <person name="Lovley D.R."/>
        </authorList>
    </citation>
    <scope>NUCLEOTIDE SEQUENCE [LARGE SCALE GENOMIC DNA]</scope>
    <source>
        <strain evidence="3">DSM 2380 / NBRC 103641 / GraBd1</strain>
    </source>
</reference>
<dbReference type="HOGENOM" id="CLU_2736460_0_0_7"/>
<protein>
    <submittedName>
        <fullName evidence="2">Uncharacterized protein</fullName>
    </submittedName>
</protein>
<feature type="transmembrane region" description="Helical" evidence="1">
    <location>
        <begin position="12"/>
        <end position="29"/>
    </location>
</feature>
<name>Q0C6D2_SYNC1</name>
<dbReference type="Proteomes" id="UP000002534">
    <property type="component" value="Chromosome"/>
</dbReference>
<dbReference type="KEGG" id="pca:Pcar_3391"/>
<dbReference type="EMBL" id="CP000142">
    <property type="protein sequence ID" value="ABI82006.1"/>
    <property type="molecule type" value="Genomic_DNA"/>
</dbReference>
<dbReference type="STRING" id="338963.Pcar_3391"/>
<accession>Q0C6D2</accession>
<keyword evidence="1" id="KW-0812">Transmembrane</keyword>
<keyword evidence="1" id="KW-0472">Membrane</keyword>
<sequence>METSTPCNPKISPIWAIVVIASLFGFAWLMSGAQPLARKILWLLALFGFAGLGIKTLSLLAAFIIRPFLRR</sequence>
<reference evidence="3" key="1">
    <citation type="submission" date="2005-10" db="EMBL/GenBank/DDBJ databases">
        <title>Complete sequence of Pelobacter carbinolicus DSM 2380.</title>
        <authorList>
            <person name="Copeland A."/>
            <person name="Lucas S."/>
            <person name="Lapidus A."/>
            <person name="Barry K."/>
            <person name="Detter J.C."/>
            <person name="Glavina T."/>
            <person name="Hammon N."/>
            <person name="Israni S."/>
            <person name="Pitluck S."/>
            <person name="Chertkov O."/>
            <person name="Schmutz J."/>
            <person name="Larimer F."/>
            <person name="Land M."/>
            <person name="Kyrpides N."/>
            <person name="Ivanova N."/>
            <person name="Richardson P."/>
        </authorList>
    </citation>
    <scope>NUCLEOTIDE SEQUENCE [LARGE SCALE GENOMIC DNA]</scope>
    <source>
        <strain evidence="3">DSM 2380 / NBRC 103641 / GraBd1</strain>
    </source>
</reference>
<keyword evidence="3" id="KW-1185">Reference proteome</keyword>
<proteinExistence type="predicted"/>
<dbReference type="AlphaFoldDB" id="Q0C6D2"/>
<feature type="transmembrane region" description="Helical" evidence="1">
    <location>
        <begin position="41"/>
        <end position="65"/>
    </location>
</feature>
<evidence type="ECO:0000313" key="3">
    <source>
        <dbReference type="Proteomes" id="UP000002534"/>
    </source>
</evidence>
<organism evidence="2 3">
    <name type="scientific">Syntrophotalea carbinolica (strain DSM 2380 / NBRC 103641 / GraBd1)</name>
    <name type="common">Pelobacter carbinolicus</name>
    <dbReference type="NCBI Taxonomy" id="338963"/>
    <lineage>
        <taxon>Bacteria</taxon>
        <taxon>Pseudomonadati</taxon>
        <taxon>Thermodesulfobacteriota</taxon>
        <taxon>Desulfuromonadia</taxon>
        <taxon>Desulfuromonadales</taxon>
        <taxon>Syntrophotaleaceae</taxon>
        <taxon>Syntrophotalea</taxon>
    </lineage>
</organism>
<gene>
    <name evidence="2" type="ordered locus">Pcar_3391</name>
</gene>
<evidence type="ECO:0000256" key="1">
    <source>
        <dbReference type="SAM" id="Phobius"/>
    </source>
</evidence>
<keyword evidence="1" id="KW-1133">Transmembrane helix</keyword>
<evidence type="ECO:0000313" key="2">
    <source>
        <dbReference type="EMBL" id="ABI82006.1"/>
    </source>
</evidence>